<proteinExistence type="inferred from homology"/>
<feature type="region of interest" description="Disordered" evidence="7">
    <location>
        <begin position="364"/>
        <end position="448"/>
    </location>
</feature>
<dbReference type="Proteomes" id="UP000094112">
    <property type="component" value="Unassembled WGS sequence"/>
</dbReference>
<dbReference type="InterPro" id="IPR023827">
    <property type="entry name" value="Peptidase_S8_Asp-AS"/>
</dbReference>
<keyword evidence="3 5" id="KW-0378">Hydrolase</keyword>
<dbReference type="OrthoDB" id="206201at2759"/>
<dbReference type="CDD" id="cd04077">
    <property type="entry name" value="Peptidases_S8_PCSK9_ProteinaseK_like"/>
    <property type="match status" value="1"/>
</dbReference>
<dbReference type="Gene3D" id="3.40.50.200">
    <property type="entry name" value="Peptidase S8/S53 domain"/>
    <property type="match status" value="1"/>
</dbReference>
<dbReference type="PANTHER" id="PTHR43806">
    <property type="entry name" value="PEPTIDASE S8"/>
    <property type="match status" value="1"/>
</dbReference>
<dbReference type="EMBL" id="KV454211">
    <property type="protein sequence ID" value="ODQ59203.1"/>
    <property type="molecule type" value="Genomic_DNA"/>
</dbReference>
<dbReference type="GO" id="GO:0006508">
    <property type="term" value="P:proteolysis"/>
    <property type="evidence" value="ECO:0007669"/>
    <property type="project" value="UniProtKB-KW"/>
</dbReference>
<dbReference type="GO" id="GO:0005635">
    <property type="term" value="C:nuclear envelope"/>
    <property type="evidence" value="ECO:0007669"/>
    <property type="project" value="EnsemblFungi"/>
</dbReference>
<dbReference type="InterPro" id="IPR023828">
    <property type="entry name" value="Peptidase_S8_Ser-AS"/>
</dbReference>
<keyword evidence="4 5" id="KW-0720">Serine protease</keyword>
<dbReference type="PROSITE" id="PS00138">
    <property type="entry name" value="SUBTILASE_SER"/>
    <property type="match status" value="1"/>
</dbReference>
<dbReference type="SUPFAM" id="SSF52743">
    <property type="entry name" value="Subtilisin-like"/>
    <property type="match status" value="1"/>
</dbReference>
<evidence type="ECO:0000259" key="8">
    <source>
        <dbReference type="Pfam" id="PF00082"/>
    </source>
</evidence>
<protein>
    <recommendedName>
        <fullName evidence="8">Peptidase S8/S53 domain-containing protein</fullName>
    </recommendedName>
</protein>
<evidence type="ECO:0000313" key="10">
    <source>
        <dbReference type="Proteomes" id="UP000094112"/>
    </source>
</evidence>
<evidence type="ECO:0000256" key="3">
    <source>
        <dbReference type="ARBA" id="ARBA00022801"/>
    </source>
</evidence>
<evidence type="ECO:0000256" key="4">
    <source>
        <dbReference type="ARBA" id="ARBA00022825"/>
    </source>
</evidence>
<dbReference type="RefSeq" id="XP_019038410.1">
    <property type="nucleotide sequence ID" value="XM_019182026.1"/>
</dbReference>
<keyword evidence="10" id="KW-1185">Reference proteome</keyword>
<dbReference type="InterPro" id="IPR000209">
    <property type="entry name" value="Peptidase_S8/S53_dom"/>
</dbReference>
<feature type="active site" description="Charge relay system" evidence="5">
    <location>
        <position position="136"/>
    </location>
</feature>
<dbReference type="PROSITE" id="PS51892">
    <property type="entry name" value="SUBTILASE"/>
    <property type="match status" value="1"/>
</dbReference>
<keyword evidence="2 5" id="KW-0645">Protease</keyword>
<dbReference type="GO" id="GO:0005619">
    <property type="term" value="C:ascospore wall"/>
    <property type="evidence" value="ECO:0007669"/>
    <property type="project" value="EnsemblFungi"/>
</dbReference>
<dbReference type="InterPro" id="IPR036852">
    <property type="entry name" value="Peptidase_S8/S53_dom_sf"/>
</dbReference>
<evidence type="ECO:0000256" key="2">
    <source>
        <dbReference type="ARBA" id="ARBA00022670"/>
    </source>
</evidence>
<dbReference type="InterPro" id="IPR034193">
    <property type="entry name" value="PCSK9_ProteinaseK-like"/>
</dbReference>
<dbReference type="FunFam" id="3.40.50.200:FF:000007">
    <property type="entry name" value="Subtilisin-like serine protease"/>
    <property type="match status" value="1"/>
</dbReference>
<dbReference type="GO" id="GO:0004252">
    <property type="term" value="F:serine-type endopeptidase activity"/>
    <property type="evidence" value="ECO:0007669"/>
    <property type="project" value="UniProtKB-UniRule"/>
</dbReference>
<feature type="compositionally biased region" description="Basic and acidic residues" evidence="7">
    <location>
        <begin position="436"/>
        <end position="448"/>
    </location>
</feature>
<dbReference type="STRING" id="683960.A0A1E3P1I8"/>
<evidence type="ECO:0000256" key="5">
    <source>
        <dbReference type="PROSITE-ProRule" id="PRU01240"/>
    </source>
</evidence>
<dbReference type="GO" id="GO:0030476">
    <property type="term" value="P:ascospore wall assembly"/>
    <property type="evidence" value="ECO:0007669"/>
    <property type="project" value="EnsemblFungi"/>
</dbReference>
<dbReference type="Pfam" id="PF00082">
    <property type="entry name" value="Peptidase_S8"/>
    <property type="match status" value="1"/>
</dbReference>
<sequence length="448" mass="48289">MKISTLFFPTLVISGYVIQFKDSLGLKQLLDQDDKSNVLHHIRPYITNKLTIGSFQGIAGNFTDDVVKRLKSSPFVKDIVPDVIVKAFESEQEINSELTIHLARLSRNAKLPSNQAVNYYHEPVFNGKGVFVYIIDTGINKEHPEFEGRAIFGADFTSEGDGDRNNHGTHVAGVVGSKTYGVAKEATLVEVKALDRLGQGSLSTVLAALEFAVNDRKSRGVPGVVNLSLGSAKNTVLNQAIKAAVESGLVVAAAAGNANIDSCLTSPASSSFAITVGAIDDKTDSIAHFSNWGNCVDVFASGVLVNSVDAFNYDNPLVHSGTSMASPSVSGLSAILLQKGVPVNEISNQIKLLSTKDQINRRSKMFRPSTPDRIANNGVQKHDDVYPEEKIEEGNIKDDDSFDSDRLRKFKDGEPRPDDLKSDDSAPQSVGGLDIAVDKHNDESDSTI</sequence>
<dbReference type="SUPFAM" id="SSF54897">
    <property type="entry name" value="Protease propeptides/inhibitors"/>
    <property type="match status" value="1"/>
</dbReference>
<dbReference type="InterPro" id="IPR015500">
    <property type="entry name" value="Peptidase_S8_subtilisin-rel"/>
</dbReference>
<dbReference type="AlphaFoldDB" id="A0A1E3P1I8"/>
<gene>
    <name evidence="9" type="ORF">WICANDRAFT_33033</name>
</gene>
<dbReference type="GeneID" id="30199272"/>
<dbReference type="InterPro" id="IPR050131">
    <property type="entry name" value="Peptidase_S8_subtilisin-like"/>
</dbReference>
<name>A0A1E3P1I8_WICAA</name>
<comment type="similarity">
    <text evidence="1 5 6">Belongs to the peptidase S8 family.</text>
</comment>
<dbReference type="InterPro" id="IPR022398">
    <property type="entry name" value="Peptidase_S8_His-AS"/>
</dbReference>
<feature type="domain" description="Peptidase S8/S53" evidence="8">
    <location>
        <begin position="127"/>
        <end position="339"/>
    </location>
</feature>
<feature type="compositionally biased region" description="Basic and acidic residues" evidence="7">
    <location>
        <begin position="380"/>
        <end position="424"/>
    </location>
</feature>
<dbReference type="PRINTS" id="PR00723">
    <property type="entry name" value="SUBTILISIN"/>
</dbReference>
<evidence type="ECO:0000256" key="6">
    <source>
        <dbReference type="RuleBase" id="RU003355"/>
    </source>
</evidence>
<reference evidence="9 10" key="1">
    <citation type="journal article" date="2016" name="Proc. Natl. Acad. Sci. U.S.A.">
        <title>Comparative genomics of biotechnologically important yeasts.</title>
        <authorList>
            <person name="Riley R."/>
            <person name="Haridas S."/>
            <person name="Wolfe K.H."/>
            <person name="Lopes M.R."/>
            <person name="Hittinger C.T."/>
            <person name="Goeker M."/>
            <person name="Salamov A.A."/>
            <person name="Wisecaver J.H."/>
            <person name="Long T.M."/>
            <person name="Calvey C.H."/>
            <person name="Aerts A.L."/>
            <person name="Barry K.W."/>
            <person name="Choi C."/>
            <person name="Clum A."/>
            <person name="Coughlan A.Y."/>
            <person name="Deshpande S."/>
            <person name="Douglass A.P."/>
            <person name="Hanson S.J."/>
            <person name="Klenk H.-P."/>
            <person name="LaButti K.M."/>
            <person name="Lapidus A."/>
            <person name="Lindquist E.A."/>
            <person name="Lipzen A.M."/>
            <person name="Meier-Kolthoff J.P."/>
            <person name="Ohm R.A."/>
            <person name="Otillar R.P."/>
            <person name="Pangilinan J.L."/>
            <person name="Peng Y."/>
            <person name="Rokas A."/>
            <person name="Rosa C.A."/>
            <person name="Scheuner C."/>
            <person name="Sibirny A.A."/>
            <person name="Slot J.C."/>
            <person name="Stielow J.B."/>
            <person name="Sun H."/>
            <person name="Kurtzman C.P."/>
            <person name="Blackwell M."/>
            <person name="Grigoriev I.V."/>
            <person name="Jeffries T.W."/>
        </authorList>
    </citation>
    <scope>NUCLEOTIDE SEQUENCE [LARGE SCALE GENOMIC DNA]</scope>
    <source>
        <strain evidence="10">ATCC 58044 / CBS 1984 / NCYC 433 / NRRL Y-366-8</strain>
    </source>
</reference>
<dbReference type="PANTHER" id="PTHR43806:SF13">
    <property type="entry name" value="SUBTILASE-TYPE PROTEINASE RRT12"/>
    <property type="match status" value="1"/>
</dbReference>
<evidence type="ECO:0000313" key="9">
    <source>
        <dbReference type="EMBL" id="ODQ59203.1"/>
    </source>
</evidence>
<evidence type="ECO:0000256" key="1">
    <source>
        <dbReference type="ARBA" id="ARBA00011073"/>
    </source>
</evidence>
<accession>A0A1E3P1I8</accession>
<feature type="active site" description="Charge relay system" evidence="5">
    <location>
        <position position="167"/>
    </location>
</feature>
<dbReference type="PROSITE" id="PS00137">
    <property type="entry name" value="SUBTILASE_HIS"/>
    <property type="match status" value="1"/>
</dbReference>
<dbReference type="PROSITE" id="PS00136">
    <property type="entry name" value="SUBTILASE_ASP"/>
    <property type="match status" value="1"/>
</dbReference>
<organism evidence="9 10">
    <name type="scientific">Wickerhamomyces anomalus (strain ATCC 58044 / CBS 1984 / NCYC 433 / NRRL Y-366-8)</name>
    <name type="common">Yeast</name>
    <name type="synonym">Hansenula anomala</name>
    <dbReference type="NCBI Taxonomy" id="683960"/>
    <lineage>
        <taxon>Eukaryota</taxon>
        <taxon>Fungi</taxon>
        <taxon>Dikarya</taxon>
        <taxon>Ascomycota</taxon>
        <taxon>Saccharomycotina</taxon>
        <taxon>Saccharomycetes</taxon>
        <taxon>Phaffomycetales</taxon>
        <taxon>Wickerhamomycetaceae</taxon>
        <taxon>Wickerhamomyces</taxon>
    </lineage>
</organism>
<feature type="active site" description="Charge relay system" evidence="5">
    <location>
        <position position="323"/>
    </location>
</feature>
<evidence type="ECO:0000256" key="7">
    <source>
        <dbReference type="SAM" id="MobiDB-lite"/>
    </source>
</evidence>